<accession>A0AAN9YD73</accession>
<evidence type="ECO:0000313" key="3">
    <source>
        <dbReference type="Proteomes" id="UP001320245"/>
    </source>
</evidence>
<dbReference type="InterPro" id="IPR056681">
    <property type="entry name" value="DUF7779"/>
</dbReference>
<dbReference type="SUPFAM" id="SSF48452">
    <property type="entry name" value="TPR-like"/>
    <property type="match status" value="1"/>
</dbReference>
<proteinExistence type="predicted"/>
<evidence type="ECO:0000313" key="2">
    <source>
        <dbReference type="EMBL" id="KAK7733978.1"/>
    </source>
</evidence>
<dbReference type="PRINTS" id="PR00364">
    <property type="entry name" value="DISEASERSIST"/>
</dbReference>
<protein>
    <recommendedName>
        <fullName evidence="1">DUF7779 domain-containing protein</fullName>
    </recommendedName>
</protein>
<dbReference type="PANTHER" id="PTHR35205:SF1">
    <property type="entry name" value="ZU5 DOMAIN-CONTAINING PROTEIN"/>
    <property type="match status" value="1"/>
</dbReference>
<dbReference type="InterPro" id="IPR027417">
    <property type="entry name" value="P-loop_NTPase"/>
</dbReference>
<dbReference type="Gene3D" id="1.25.40.10">
    <property type="entry name" value="Tetratricopeptide repeat domain"/>
    <property type="match status" value="1"/>
</dbReference>
<dbReference type="InterPro" id="IPR011990">
    <property type="entry name" value="TPR-like_helical_dom_sf"/>
</dbReference>
<evidence type="ECO:0000259" key="1">
    <source>
        <dbReference type="Pfam" id="PF25000"/>
    </source>
</evidence>
<dbReference type="EMBL" id="JAJSPL020000044">
    <property type="protein sequence ID" value="KAK7733978.1"/>
    <property type="molecule type" value="Genomic_DNA"/>
</dbReference>
<dbReference type="Proteomes" id="UP001320245">
    <property type="component" value="Unassembled WGS sequence"/>
</dbReference>
<keyword evidence="3" id="KW-1185">Reference proteome</keyword>
<comment type="caution">
    <text evidence="2">The sequence shown here is derived from an EMBL/GenBank/DDBJ whole genome shotgun (WGS) entry which is preliminary data.</text>
</comment>
<dbReference type="Gene3D" id="3.40.50.300">
    <property type="entry name" value="P-loop containing nucleotide triphosphate hydrolases"/>
    <property type="match status" value="1"/>
</dbReference>
<dbReference type="SUPFAM" id="SSF52540">
    <property type="entry name" value="P-loop containing nucleoside triphosphate hydrolases"/>
    <property type="match status" value="1"/>
</dbReference>
<dbReference type="Pfam" id="PF25000">
    <property type="entry name" value="DUF7779"/>
    <property type="match status" value="1"/>
</dbReference>
<dbReference type="PANTHER" id="PTHR35205">
    <property type="entry name" value="NB-ARC AND TPR DOMAIN PROTEIN"/>
    <property type="match status" value="1"/>
</dbReference>
<name>A0AAN9YD73_9PEZI</name>
<reference evidence="2 3" key="1">
    <citation type="journal article" date="2023" name="PLoS ONE">
        <title>Cytospora paraplurivora sp. nov. isolated from orchards with fruit tree decline syndrome in Ontario, Canada.</title>
        <authorList>
            <person name="Ilyukhin E."/>
            <person name="Nguyen H.D.T."/>
            <person name="Castle A.J."/>
            <person name="Ellouze W."/>
        </authorList>
    </citation>
    <scope>NUCLEOTIDE SEQUENCE [LARGE SCALE GENOMIC DNA]</scope>
    <source>
        <strain evidence="2 3">FDS-564</strain>
    </source>
</reference>
<organism evidence="2 3">
    <name type="scientific">Cytospora paraplurivora</name>
    <dbReference type="NCBI Taxonomy" id="2898453"/>
    <lineage>
        <taxon>Eukaryota</taxon>
        <taxon>Fungi</taxon>
        <taxon>Dikarya</taxon>
        <taxon>Ascomycota</taxon>
        <taxon>Pezizomycotina</taxon>
        <taxon>Sordariomycetes</taxon>
        <taxon>Sordariomycetidae</taxon>
        <taxon>Diaporthales</taxon>
        <taxon>Cytosporaceae</taxon>
        <taxon>Cytospora</taxon>
    </lineage>
</organism>
<sequence>MKVHKRKIDFFGRQDILDLIDENLLPENKRNVTFGEGSLRSYALCGMGGIGKTQIAVEYAYSRRSKFDAIFFITADGKTILAEEFARIAVQLGLEDQSEANDLTVSCEIVKGWLSNPVRSYDAPPSAENEASWLLIFDNVDDLDVLEDFWPTTGSGAVLITSRDSLAKNQIYTANNGIDLQPFSAPDAVQFLKYLTRGPLQPGQDKYAAEVADRLGGLPLLITQMAGVMARLRFTYSEFLKLYNASGIEQISMTGKSMSTSEQVYSISYKLGFDGLAPASFGLLSLIAILDPDRIPEAILTSACTKPSLQDFPNSLTQYYMARAQLLSTSLINQNPETGDIWVHRIVQDVAKGKLLPHQLVDIYNLAVRAVSSVWPFATLETRFHTERYKTCVLLFPSIVRLKDAYEVMASCETFRQELSTARLFSDAGWYRFERGFQEESKEWFELVQKICNDLEDKSSEDVAYMIRDTHHNLGTASGETNDTDRFLRHSGIWLEMLLQRKTSDGRLVVDYELGMGYNEHGNAQAMHGRWKLASMHFSKAIETFQALPHYVDTMMGWPAANKGLMHWILGDYEAAERTFLDIIEVFRRANGVDDTLSFK</sequence>
<feature type="domain" description="DUF7779" evidence="1">
    <location>
        <begin position="273"/>
        <end position="358"/>
    </location>
</feature>
<dbReference type="AlphaFoldDB" id="A0AAN9YD73"/>
<gene>
    <name evidence="2" type="ORF">SLS53_007973</name>
</gene>
<dbReference type="GO" id="GO:0043531">
    <property type="term" value="F:ADP binding"/>
    <property type="evidence" value="ECO:0007669"/>
    <property type="project" value="InterPro"/>
</dbReference>